<dbReference type="CDD" id="cd01300">
    <property type="entry name" value="YtcJ_like"/>
    <property type="match status" value="1"/>
</dbReference>
<dbReference type="InterPro" id="IPR032466">
    <property type="entry name" value="Metal_Hydrolase"/>
</dbReference>
<dbReference type="Gene3D" id="3.10.310.70">
    <property type="match status" value="1"/>
</dbReference>
<organism evidence="2 3">
    <name type="scientific">Fusobacterium varium ATCC 27725</name>
    <dbReference type="NCBI Taxonomy" id="469618"/>
    <lineage>
        <taxon>Bacteria</taxon>
        <taxon>Fusobacteriati</taxon>
        <taxon>Fusobacteriota</taxon>
        <taxon>Fusobacteriia</taxon>
        <taxon>Fusobacteriales</taxon>
        <taxon>Fusobacteriaceae</taxon>
        <taxon>Fusobacterium</taxon>
    </lineage>
</organism>
<dbReference type="PANTHER" id="PTHR22642">
    <property type="entry name" value="IMIDAZOLONEPROPIONASE"/>
    <property type="match status" value="1"/>
</dbReference>
<feature type="domain" description="Amidohydrolase 3" evidence="1">
    <location>
        <begin position="48"/>
        <end position="539"/>
    </location>
</feature>
<dbReference type="Pfam" id="PF07969">
    <property type="entry name" value="Amidohydro_3"/>
    <property type="match status" value="1"/>
</dbReference>
<dbReference type="Proteomes" id="UP000241238">
    <property type="component" value="Chromosome"/>
</dbReference>
<evidence type="ECO:0000313" key="3">
    <source>
        <dbReference type="Proteomes" id="UP000241238"/>
    </source>
</evidence>
<dbReference type="Gene3D" id="2.30.40.10">
    <property type="entry name" value="Urease, subunit C, domain 1"/>
    <property type="match status" value="1"/>
</dbReference>
<protein>
    <submittedName>
        <fullName evidence="2">Amidohydrolase</fullName>
    </submittedName>
</protein>
<evidence type="ECO:0000259" key="1">
    <source>
        <dbReference type="Pfam" id="PF07969"/>
    </source>
</evidence>
<keyword evidence="3" id="KW-1185">Reference proteome</keyword>
<dbReference type="PANTHER" id="PTHR22642:SF2">
    <property type="entry name" value="PROTEIN LONG AFTER FAR-RED 3"/>
    <property type="match status" value="1"/>
</dbReference>
<dbReference type="InterPro" id="IPR013108">
    <property type="entry name" value="Amidohydro_3"/>
</dbReference>
<evidence type="ECO:0000313" key="2">
    <source>
        <dbReference type="EMBL" id="AVQ32187.1"/>
    </source>
</evidence>
<dbReference type="InterPro" id="IPR033932">
    <property type="entry name" value="YtcJ-like"/>
</dbReference>
<dbReference type="RefSeq" id="WP_005950549.1">
    <property type="nucleotide sequence ID" value="NZ_CP028103.1"/>
</dbReference>
<proteinExistence type="predicted"/>
<reference evidence="3" key="1">
    <citation type="journal article" date="2018" name="MSphere">
        <title>Fusobacterium Genomics Using MinION and Illumina Sequencing Enables Genome Completion and Correction.</title>
        <authorList>
            <person name="Todd S.M."/>
            <person name="Settlage R.E."/>
            <person name="Lahmers K.K."/>
            <person name="Slade D.J."/>
        </authorList>
    </citation>
    <scope>NUCLEOTIDE SEQUENCE [LARGE SCALE GENOMIC DNA]</scope>
    <source>
        <strain evidence="3">ATCC 27725</strain>
    </source>
</reference>
<dbReference type="InterPro" id="IPR011059">
    <property type="entry name" value="Metal-dep_hydrolase_composite"/>
</dbReference>
<gene>
    <name evidence="2" type="ORF">C4N18_13485</name>
</gene>
<dbReference type="Gene3D" id="3.20.20.140">
    <property type="entry name" value="Metal-dependent hydrolases"/>
    <property type="match status" value="1"/>
</dbReference>
<sequence>METLFYNAKVYLEREKFAEAVLVKEGLISKVGTSEELLKIAQKDCKKIDCHGKTIIPGLNDSHMHLLVLGESLQTVKLTNSKSVDEIIERCRKFIKENPELSKNGVFAIGWNQDLFEGDKRIPNRHDADKISTEIPIILRRVCGHLMVSNTKAIEMLGIDGNSEQFEGGTFEIGEDGYPNGIFTENACRQLRKVIPEFSLEDRERMAVEAMKHAVSFGVTSVQSNDLGAVVLGEKDKYFKMFRKIYEEGKGLLRYHHQITFQSPEELKNYAENGELAKGNYPEDSWVTLGPLKLFKDGSLGARTAMLENDYADDPGNRGEERFDEKYIEELCKAADEHGIQVVTHVIGDAAVNSVMKTYEKLIKNGKNPLRHALIHCQITNKAMLENIAKNNVLVMYQPIFLDYDMHIVESRCGKELASTSYAFNTLDKLGGKISYGTDCPVEGCNPFPNIYCAVTRKDLKGNPEGGFYPEECVDIYTAVDAYTEGSAYAEFMENKKGRIKEGFYADMVILDKDIFTVDSSEIKDIQPILTMVGGKVVYEKK</sequence>
<dbReference type="EMBL" id="CP028103">
    <property type="protein sequence ID" value="AVQ32187.1"/>
    <property type="molecule type" value="Genomic_DNA"/>
</dbReference>
<dbReference type="SUPFAM" id="SSF51338">
    <property type="entry name" value="Composite domain of metallo-dependent hydrolases"/>
    <property type="match status" value="1"/>
</dbReference>
<dbReference type="GeneID" id="77469013"/>
<name>A0ABM6U793_FUSVA</name>
<accession>A0ABM6U793</accession>
<dbReference type="SUPFAM" id="SSF51556">
    <property type="entry name" value="Metallo-dependent hydrolases"/>
    <property type="match status" value="1"/>
</dbReference>